<dbReference type="Proteomes" id="UP001190700">
    <property type="component" value="Unassembled WGS sequence"/>
</dbReference>
<name>A0AAE0FQF0_9CHLO</name>
<dbReference type="AlphaFoldDB" id="A0AAE0FQF0"/>
<protein>
    <submittedName>
        <fullName evidence="2">Uncharacterized protein</fullName>
    </submittedName>
</protein>
<feature type="region of interest" description="Disordered" evidence="1">
    <location>
        <begin position="50"/>
        <end position="69"/>
    </location>
</feature>
<evidence type="ECO:0000256" key="1">
    <source>
        <dbReference type="SAM" id="MobiDB-lite"/>
    </source>
</evidence>
<feature type="compositionally biased region" description="Basic and acidic residues" evidence="1">
    <location>
        <begin position="731"/>
        <end position="743"/>
    </location>
</feature>
<evidence type="ECO:0000313" key="3">
    <source>
        <dbReference type="Proteomes" id="UP001190700"/>
    </source>
</evidence>
<feature type="region of interest" description="Disordered" evidence="1">
    <location>
        <begin position="195"/>
        <end position="234"/>
    </location>
</feature>
<gene>
    <name evidence="2" type="ORF">CYMTET_27899</name>
</gene>
<feature type="non-terminal residue" evidence="2">
    <location>
        <position position="781"/>
    </location>
</feature>
<feature type="compositionally biased region" description="Polar residues" evidence="1">
    <location>
        <begin position="578"/>
        <end position="608"/>
    </location>
</feature>
<organism evidence="2 3">
    <name type="scientific">Cymbomonas tetramitiformis</name>
    <dbReference type="NCBI Taxonomy" id="36881"/>
    <lineage>
        <taxon>Eukaryota</taxon>
        <taxon>Viridiplantae</taxon>
        <taxon>Chlorophyta</taxon>
        <taxon>Pyramimonadophyceae</taxon>
        <taxon>Pyramimonadales</taxon>
        <taxon>Pyramimonadaceae</taxon>
        <taxon>Cymbomonas</taxon>
    </lineage>
</organism>
<feature type="compositionally biased region" description="Polar residues" evidence="1">
    <location>
        <begin position="209"/>
        <end position="234"/>
    </location>
</feature>
<accession>A0AAE0FQF0</accession>
<sequence>MTCVSPDGWRTQMGGWASSLRENHYASPLLTETFLTSTPLLILPKKFSPSTPKTLPSAKKPPDATPPSCVLPQIQTSSGEANGIFAFTPPLSAPHLAEGPLLAERTSVSAPATLGKMDFGSMEEEGNRLRSPLGMVDLLVRVDTKTRDMSTFLDARDSRLEPIPVHFGSSPEPCGTGRFGRVSRVSRSIRISRVSRDSRQSSEVEGQASFRTFRSHTSASPRVSTYRTHRSGSTSISDIVVDKLPEGLDDDYDYDYSIARKFKLFVRAKLAQADGGLLGMLQGAADPGTRRHRGLDSGSDSGTSSPSPPGSPYGRDLPARRKDDKFSDRHLMSIDLSKLRNKHGDWKPHGDFFKCEEHGRSTLKNLLRKPADHVSETSFYRNLLELKAYRPFFTPRIDPVEHEHRWVQKKEEVIEDPDPELPEEWLTMLSRIAPFIPEEDREDELFKLARLCNRWMLSFNEIYKYYSALDLLLDHPHDRKQMVSVQLWQLIKDTEIYCRGFSTPGINRLMEPILETPSSVKNEQLFSDEEKTETGKVKVSTLVEKLDEGEVPSVQQQVPPISRRDWILQSRERKKTFSNRNNVMSQGVSQQTTPGSSHEGTPRLSPSGQGRAAWSQLKSSVLKKGRRSQSQSLLPPLPDFIKPHVHVTDSQDYVDDLQLQLPSRGPVHSAVFLAEAVIRMAYYRPMMPPKGTIVVAGEKKLEKKGNGGAQAANRRRSMMPVAEGKPKRNSLKADSDGKPRREGEEAEEQIDALSPLSERFEILMESHVLPNACRPLNATAQ</sequence>
<reference evidence="2 3" key="1">
    <citation type="journal article" date="2015" name="Genome Biol. Evol.">
        <title>Comparative Genomics of a Bacterivorous Green Alga Reveals Evolutionary Causalities and Consequences of Phago-Mixotrophic Mode of Nutrition.</title>
        <authorList>
            <person name="Burns J.A."/>
            <person name="Paasch A."/>
            <person name="Narechania A."/>
            <person name="Kim E."/>
        </authorList>
    </citation>
    <scope>NUCLEOTIDE SEQUENCE [LARGE SCALE GENOMIC DNA]</scope>
    <source>
        <strain evidence="2 3">PLY_AMNH</strain>
    </source>
</reference>
<evidence type="ECO:0000313" key="2">
    <source>
        <dbReference type="EMBL" id="KAK3263286.1"/>
    </source>
</evidence>
<feature type="region of interest" description="Disordered" evidence="1">
    <location>
        <begin position="577"/>
        <end position="637"/>
    </location>
</feature>
<keyword evidence="3" id="KW-1185">Reference proteome</keyword>
<comment type="caution">
    <text evidence="2">The sequence shown here is derived from an EMBL/GenBank/DDBJ whole genome shotgun (WGS) entry which is preliminary data.</text>
</comment>
<feature type="region of interest" description="Disordered" evidence="1">
    <location>
        <begin position="282"/>
        <end position="324"/>
    </location>
</feature>
<feature type="region of interest" description="Disordered" evidence="1">
    <location>
        <begin position="701"/>
        <end position="753"/>
    </location>
</feature>
<proteinExistence type="predicted"/>
<dbReference type="EMBL" id="LGRX02015578">
    <property type="protein sequence ID" value="KAK3263286.1"/>
    <property type="molecule type" value="Genomic_DNA"/>
</dbReference>